<keyword evidence="4" id="KW-1185">Reference proteome</keyword>
<accession>A0A316I3N0</accession>
<dbReference type="Proteomes" id="UP000248714">
    <property type="component" value="Unassembled WGS sequence"/>
</dbReference>
<proteinExistence type="predicted"/>
<evidence type="ECO:0000313" key="1">
    <source>
        <dbReference type="EMBL" id="PWK87017.1"/>
    </source>
</evidence>
<evidence type="ECO:0000313" key="2">
    <source>
        <dbReference type="EMBL" id="RAS70274.1"/>
    </source>
</evidence>
<dbReference type="RefSeq" id="WP_109636648.1">
    <property type="nucleotide sequence ID" value="NZ_QGHB01000004.1"/>
</dbReference>
<comment type="caution">
    <text evidence="1">The sequence shown here is derived from an EMBL/GenBank/DDBJ whole genome shotgun (WGS) entry which is preliminary data.</text>
</comment>
<dbReference type="AlphaFoldDB" id="A0A316I3N0"/>
<sequence length="109" mass="11744">MTLDDMSLQQLRVTALEKLDNAVCTALTNIEADEARKYLSEALADCAATGTAVPAQALACVEAADEHLGYSERMEARTLLTVAHRLLAHVQRPMLVPSPSRPGDVTLRA</sequence>
<dbReference type="Proteomes" id="UP000246005">
    <property type="component" value="Unassembled WGS sequence"/>
</dbReference>
<protein>
    <submittedName>
        <fullName evidence="1">Uncharacterized protein</fullName>
    </submittedName>
</protein>
<name>A0A316I3N0_9PSEU</name>
<dbReference type="EMBL" id="QLTT01000001">
    <property type="protein sequence ID" value="RAS70274.1"/>
    <property type="molecule type" value="Genomic_DNA"/>
</dbReference>
<dbReference type="OrthoDB" id="3695600at2"/>
<gene>
    <name evidence="2" type="ORF">C8D87_101574</name>
    <name evidence="1" type="ORF">C8D88_104178</name>
</gene>
<reference evidence="1 3" key="1">
    <citation type="submission" date="2018-05" db="EMBL/GenBank/DDBJ databases">
        <title>Genomic Encyclopedia of Type Strains, Phase IV (KMG-IV): sequencing the most valuable type-strain genomes for metagenomic binning, comparative biology and taxonomic classification.</title>
        <authorList>
            <person name="Goeker M."/>
        </authorList>
    </citation>
    <scope>NUCLEOTIDE SEQUENCE [LARGE SCALE GENOMIC DNA]</scope>
    <source>
        <strain evidence="2 4">DSM 45479</strain>
        <strain evidence="1 3">DSM 45480</strain>
    </source>
</reference>
<evidence type="ECO:0000313" key="3">
    <source>
        <dbReference type="Proteomes" id="UP000246005"/>
    </source>
</evidence>
<evidence type="ECO:0000313" key="4">
    <source>
        <dbReference type="Proteomes" id="UP000248714"/>
    </source>
</evidence>
<organism evidence="1 3">
    <name type="scientific">Lentzea atacamensis</name>
    <dbReference type="NCBI Taxonomy" id="531938"/>
    <lineage>
        <taxon>Bacteria</taxon>
        <taxon>Bacillati</taxon>
        <taxon>Actinomycetota</taxon>
        <taxon>Actinomycetes</taxon>
        <taxon>Pseudonocardiales</taxon>
        <taxon>Pseudonocardiaceae</taxon>
        <taxon>Lentzea</taxon>
    </lineage>
</organism>
<dbReference type="EMBL" id="QGHB01000004">
    <property type="protein sequence ID" value="PWK87017.1"/>
    <property type="molecule type" value="Genomic_DNA"/>
</dbReference>